<comment type="caution">
    <text evidence="3">The sequence shown here is derived from an EMBL/GenBank/DDBJ whole genome shotgun (WGS) entry which is preliminary data.</text>
</comment>
<organism evidence="3 4">
    <name type="scientific">Penicillium alfredii</name>
    <dbReference type="NCBI Taxonomy" id="1506179"/>
    <lineage>
        <taxon>Eukaryota</taxon>
        <taxon>Fungi</taxon>
        <taxon>Dikarya</taxon>
        <taxon>Ascomycota</taxon>
        <taxon>Pezizomycotina</taxon>
        <taxon>Eurotiomycetes</taxon>
        <taxon>Eurotiomycetidae</taxon>
        <taxon>Eurotiales</taxon>
        <taxon>Aspergillaceae</taxon>
        <taxon>Penicillium</taxon>
    </lineage>
</organism>
<dbReference type="EMBL" id="JAPMSZ010000009">
    <property type="protein sequence ID" value="KAJ5091326.1"/>
    <property type="molecule type" value="Genomic_DNA"/>
</dbReference>
<evidence type="ECO:0000313" key="4">
    <source>
        <dbReference type="Proteomes" id="UP001141434"/>
    </source>
</evidence>
<sequence length="341" mass="36920">MLNTLPQAPAGGSMIANGAAFFVRENWAKEAGLGAHRLVPSLRAKRAMASKDMRPLQKRESRSGTRKVSSLSAEQLERKRANDREAQRSIRQRTKEHIEQLEIQVSSLQGQIADLRPRSDRFDEIIQRNAVLEDEVDRLKHQLTSLARPGFAGAGEQVAAGSHRGGWGMEEAPNSTAIPTTGTMLSPHFTSTAHATPTVPRSASSRSPHPADWQEQYSTRSPSLGAASDPESFSNHMDSYVIDGQLQQGGRIVPSSLSVPGPQISFSATTSPTQDSPDSAFSQYLPSHCSMPASMPGSMPSVTAAHLPTAVYQASAPSYQHPMAHSPQGDQAYPYQWVSQT</sequence>
<dbReference type="Gene3D" id="1.20.5.170">
    <property type="match status" value="1"/>
</dbReference>
<dbReference type="AlphaFoldDB" id="A0A9W9F0N0"/>
<proteinExistence type="predicted"/>
<protein>
    <recommendedName>
        <fullName evidence="2">BZIP domain-containing protein</fullName>
    </recommendedName>
</protein>
<evidence type="ECO:0000313" key="3">
    <source>
        <dbReference type="EMBL" id="KAJ5091326.1"/>
    </source>
</evidence>
<dbReference type="InterPro" id="IPR046347">
    <property type="entry name" value="bZIP_sf"/>
</dbReference>
<evidence type="ECO:0000256" key="1">
    <source>
        <dbReference type="SAM" id="MobiDB-lite"/>
    </source>
</evidence>
<reference evidence="3" key="2">
    <citation type="journal article" date="2023" name="IMA Fungus">
        <title>Comparative genomic study of the Penicillium genus elucidates a diverse pangenome and 15 lateral gene transfer events.</title>
        <authorList>
            <person name="Petersen C."/>
            <person name="Sorensen T."/>
            <person name="Nielsen M.R."/>
            <person name="Sondergaard T.E."/>
            <person name="Sorensen J.L."/>
            <person name="Fitzpatrick D.A."/>
            <person name="Frisvad J.C."/>
            <person name="Nielsen K.L."/>
        </authorList>
    </citation>
    <scope>NUCLEOTIDE SEQUENCE</scope>
    <source>
        <strain evidence="3">IBT 34128</strain>
    </source>
</reference>
<feature type="region of interest" description="Disordered" evidence="1">
    <location>
        <begin position="157"/>
        <end position="236"/>
    </location>
</feature>
<dbReference type="SUPFAM" id="SSF57959">
    <property type="entry name" value="Leucine zipper domain"/>
    <property type="match status" value="1"/>
</dbReference>
<feature type="compositionally biased region" description="Polar residues" evidence="1">
    <location>
        <begin position="173"/>
        <end position="195"/>
    </location>
</feature>
<evidence type="ECO:0000259" key="2">
    <source>
        <dbReference type="Pfam" id="PF00170"/>
    </source>
</evidence>
<dbReference type="InterPro" id="IPR004827">
    <property type="entry name" value="bZIP"/>
</dbReference>
<dbReference type="GeneID" id="81395893"/>
<feature type="compositionally biased region" description="Basic and acidic residues" evidence="1">
    <location>
        <begin position="49"/>
        <end position="63"/>
    </location>
</feature>
<dbReference type="OrthoDB" id="3535998at2759"/>
<dbReference type="RefSeq" id="XP_056509524.1">
    <property type="nucleotide sequence ID" value="XM_056656724.1"/>
</dbReference>
<feature type="region of interest" description="Disordered" evidence="1">
    <location>
        <begin position="321"/>
        <end position="341"/>
    </location>
</feature>
<dbReference type="GO" id="GO:0003700">
    <property type="term" value="F:DNA-binding transcription factor activity"/>
    <property type="evidence" value="ECO:0007669"/>
    <property type="project" value="InterPro"/>
</dbReference>
<feature type="compositionally biased region" description="Basic and acidic residues" evidence="1">
    <location>
        <begin position="75"/>
        <end position="91"/>
    </location>
</feature>
<feature type="domain" description="BZIP" evidence="2">
    <location>
        <begin position="75"/>
        <end position="127"/>
    </location>
</feature>
<feature type="compositionally biased region" description="Low complexity" evidence="1">
    <location>
        <begin position="200"/>
        <end position="211"/>
    </location>
</feature>
<dbReference type="CDD" id="cd14688">
    <property type="entry name" value="bZIP_YAP"/>
    <property type="match status" value="1"/>
</dbReference>
<name>A0A9W9F0N0_9EURO</name>
<feature type="region of interest" description="Disordered" evidence="1">
    <location>
        <begin position="46"/>
        <end position="91"/>
    </location>
</feature>
<reference evidence="3" key="1">
    <citation type="submission" date="2022-11" db="EMBL/GenBank/DDBJ databases">
        <authorList>
            <person name="Petersen C."/>
        </authorList>
    </citation>
    <scope>NUCLEOTIDE SEQUENCE</scope>
    <source>
        <strain evidence="3">IBT 34128</strain>
    </source>
</reference>
<keyword evidence="4" id="KW-1185">Reference proteome</keyword>
<dbReference type="PANTHER" id="PTHR37012">
    <property type="entry name" value="B-ZIP TRANSCRIPTION FACTOR (EUROFUNG)-RELATED"/>
    <property type="match status" value="1"/>
</dbReference>
<gene>
    <name evidence="3" type="ORF">NUU61_006196</name>
</gene>
<dbReference type="Pfam" id="PF00170">
    <property type="entry name" value="bZIP_1"/>
    <property type="match status" value="1"/>
</dbReference>
<dbReference type="Proteomes" id="UP001141434">
    <property type="component" value="Unassembled WGS sequence"/>
</dbReference>
<accession>A0A9W9F0N0</accession>
<dbReference type="PANTHER" id="PTHR37012:SF2">
    <property type="entry name" value="BZIP DOMAIN-CONTAINING PROTEIN-RELATED"/>
    <property type="match status" value="1"/>
</dbReference>